<feature type="compositionally biased region" description="Polar residues" evidence="1">
    <location>
        <begin position="63"/>
        <end position="74"/>
    </location>
</feature>
<organism evidence="3 4">
    <name type="scientific">Vibrio splendidus</name>
    <dbReference type="NCBI Taxonomy" id="29497"/>
    <lineage>
        <taxon>Bacteria</taxon>
        <taxon>Pseudomonadati</taxon>
        <taxon>Pseudomonadota</taxon>
        <taxon>Gammaproteobacteria</taxon>
        <taxon>Vibrionales</taxon>
        <taxon>Vibrionaceae</taxon>
        <taxon>Vibrio</taxon>
    </lineage>
</organism>
<sequence length="414" mass="48086">MMTIPNKHYVKRTQRDYTLGFKLQVVDAIEKGDMTYKQAQSIYGIQGRSTVLTWLRKHGKMDWTTNPRKNTTPKSPRANETPAQKIKRLEQELEDERLRCLLLNRVVDILDAEHGMSLRKKLYSEGARSLQKEKKVSLSKACSLLNISRQCVYQREKRETTRQAELAPVKGMVLELRRFMPRLGARKLYFLLKPKLIAKGIKLGRDALFNYLREERLLVKPKRSYTKTTNSRHWMKKHPNLLKEVVPSKPEEVLVSDITYVQSNEGVHYLSLVTDAFSRKIMGYEVSNEMKASDVVKALDMTVKTRCYCHATIHHSDRGLQYCSNLYQEKLKKHGITPSMTDGYDCYQNALAERVNGILKQEFLLTQCKDLRELKTLVEESIYTYNEMRPHLSLGMNTPNKMHEKSQQLALLAN</sequence>
<dbReference type="InterPro" id="IPR050900">
    <property type="entry name" value="Transposase_IS3/IS150/IS904"/>
</dbReference>
<dbReference type="PANTHER" id="PTHR46889">
    <property type="entry name" value="TRANSPOSASE INSF FOR INSERTION SEQUENCE IS3B-RELATED"/>
    <property type="match status" value="1"/>
</dbReference>
<accession>A0AB35N3G8</accession>
<dbReference type="Proteomes" id="UP001177935">
    <property type="component" value="Unassembled WGS sequence"/>
</dbReference>
<dbReference type="InterPro" id="IPR036397">
    <property type="entry name" value="RNaseH_sf"/>
</dbReference>
<dbReference type="EMBL" id="JAUYVL010000018">
    <property type="protein sequence ID" value="MDP2503236.1"/>
    <property type="molecule type" value="Genomic_DNA"/>
</dbReference>
<comment type="caution">
    <text evidence="3">The sequence shown here is derived from an EMBL/GenBank/DDBJ whole genome shotgun (WGS) entry which is preliminary data.</text>
</comment>
<dbReference type="SUPFAM" id="SSF53098">
    <property type="entry name" value="Ribonuclease H-like"/>
    <property type="match status" value="1"/>
</dbReference>
<dbReference type="Gene3D" id="3.30.420.10">
    <property type="entry name" value="Ribonuclease H-like superfamily/Ribonuclease H"/>
    <property type="match status" value="1"/>
</dbReference>
<evidence type="ECO:0000256" key="1">
    <source>
        <dbReference type="SAM" id="MobiDB-lite"/>
    </source>
</evidence>
<dbReference type="PROSITE" id="PS50994">
    <property type="entry name" value="INTEGRASE"/>
    <property type="match status" value="1"/>
</dbReference>
<dbReference type="Gene3D" id="1.10.10.10">
    <property type="entry name" value="Winged helix-like DNA-binding domain superfamily/Winged helix DNA-binding domain"/>
    <property type="match status" value="1"/>
</dbReference>
<dbReference type="Pfam" id="PF00665">
    <property type="entry name" value="rve"/>
    <property type="match status" value="1"/>
</dbReference>
<evidence type="ECO:0000259" key="2">
    <source>
        <dbReference type="PROSITE" id="PS50994"/>
    </source>
</evidence>
<feature type="domain" description="Integrase catalytic" evidence="2">
    <location>
        <begin position="246"/>
        <end position="407"/>
    </location>
</feature>
<dbReference type="GO" id="GO:0003676">
    <property type="term" value="F:nucleic acid binding"/>
    <property type="evidence" value="ECO:0007669"/>
    <property type="project" value="InterPro"/>
</dbReference>
<dbReference type="InterPro" id="IPR009057">
    <property type="entry name" value="Homeodomain-like_sf"/>
</dbReference>
<gene>
    <name evidence="3" type="ORF">Q8W42_21215</name>
</gene>
<dbReference type="NCBIfam" id="NF033516">
    <property type="entry name" value="transpos_IS3"/>
    <property type="match status" value="1"/>
</dbReference>
<proteinExistence type="predicted"/>
<dbReference type="GO" id="GO:0015074">
    <property type="term" value="P:DNA integration"/>
    <property type="evidence" value="ECO:0007669"/>
    <property type="project" value="InterPro"/>
</dbReference>
<dbReference type="PANTHER" id="PTHR46889:SF5">
    <property type="entry name" value="INTEGRASE PROTEIN"/>
    <property type="match status" value="1"/>
</dbReference>
<evidence type="ECO:0000313" key="4">
    <source>
        <dbReference type="Proteomes" id="UP001177935"/>
    </source>
</evidence>
<dbReference type="InterPro" id="IPR036388">
    <property type="entry name" value="WH-like_DNA-bd_sf"/>
</dbReference>
<dbReference type="SUPFAM" id="SSF46689">
    <property type="entry name" value="Homeodomain-like"/>
    <property type="match status" value="1"/>
</dbReference>
<name>A0AB35N3G8_VIBSP</name>
<dbReference type="InterPro" id="IPR048020">
    <property type="entry name" value="Transpos_IS3"/>
</dbReference>
<evidence type="ECO:0000313" key="3">
    <source>
        <dbReference type="EMBL" id="MDP2503236.1"/>
    </source>
</evidence>
<dbReference type="InterPro" id="IPR001584">
    <property type="entry name" value="Integrase_cat-core"/>
</dbReference>
<dbReference type="AlphaFoldDB" id="A0AB35N3G8"/>
<reference evidence="3" key="1">
    <citation type="submission" date="2023-07" db="EMBL/GenBank/DDBJ databases">
        <title>Genome content predicts the carbon catabolic preferences of heterotrophic bacteria.</title>
        <authorList>
            <person name="Gralka M."/>
        </authorList>
    </citation>
    <scope>NUCLEOTIDE SEQUENCE</scope>
    <source>
        <strain evidence="3">6E02</strain>
    </source>
</reference>
<dbReference type="InterPro" id="IPR012337">
    <property type="entry name" value="RNaseH-like_sf"/>
</dbReference>
<feature type="region of interest" description="Disordered" evidence="1">
    <location>
        <begin position="62"/>
        <end position="84"/>
    </location>
</feature>
<protein>
    <submittedName>
        <fullName evidence="3">IS3 family transposase</fullName>
    </submittedName>
</protein>